<organism evidence="2 3">
    <name type="scientific">Liquorilactobacillus mali</name>
    <dbReference type="NCBI Taxonomy" id="1618"/>
    <lineage>
        <taxon>Bacteria</taxon>
        <taxon>Bacillati</taxon>
        <taxon>Bacillota</taxon>
        <taxon>Bacilli</taxon>
        <taxon>Lactobacillales</taxon>
        <taxon>Lactobacillaceae</taxon>
        <taxon>Liquorilactobacillus</taxon>
    </lineage>
</organism>
<comment type="caution">
    <text evidence="2">The sequence shown here is derived from an EMBL/GenBank/DDBJ whole genome shotgun (WGS) entry which is preliminary data.</text>
</comment>
<feature type="transmembrane region" description="Helical" evidence="1">
    <location>
        <begin position="20"/>
        <end position="40"/>
    </location>
</feature>
<reference evidence="2 3" key="1">
    <citation type="journal article" date="2015" name="Genome Announc.">
        <title>Expanding the biotechnology potential of lactobacilli through comparative genomics of 213 strains and associated genera.</title>
        <authorList>
            <person name="Sun Z."/>
            <person name="Harris H.M."/>
            <person name="McCann A."/>
            <person name="Guo C."/>
            <person name="Argimon S."/>
            <person name="Zhang W."/>
            <person name="Yang X."/>
            <person name="Jeffery I.B."/>
            <person name="Cooney J.C."/>
            <person name="Kagawa T.F."/>
            <person name="Liu W."/>
            <person name="Song Y."/>
            <person name="Salvetti E."/>
            <person name="Wrobel A."/>
            <person name="Rasinkangas P."/>
            <person name="Parkhill J."/>
            <person name="Rea M.C."/>
            <person name="O'Sullivan O."/>
            <person name="Ritari J."/>
            <person name="Douillard F.P."/>
            <person name="Paul Ross R."/>
            <person name="Yang R."/>
            <person name="Briner A.E."/>
            <person name="Felis G.E."/>
            <person name="de Vos W.M."/>
            <person name="Barrangou R."/>
            <person name="Klaenhammer T.R."/>
            <person name="Caufield P.W."/>
            <person name="Cui Y."/>
            <person name="Zhang H."/>
            <person name="O'Toole P.W."/>
        </authorList>
    </citation>
    <scope>NUCLEOTIDE SEQUENCE [LARGE SCALE GENOMIC DNA]</scope>
    <source>
        <strain evidence="2 3">ATCC 27304</strain>
    </source>
</reference>
<dbReference type="RefSeq" id="WP_156648672.1">
    <property type="nucleotide sequence ID" value="NZ_JQAR01000043.1"/>
</dbReference>
<gene>
    <name evidence="2" type="ORF">IV36_GL001816</name>
</gene>
<keyword evidence="1" id="KW-1133">Transmembrane helix</keyword>
<protein>
    <submittedName>
        <fullName evidence="2">Uncharacterized protein</fullName>
    </submittedName>
</protein>
<proteinExistence type="predicted"/>
<name>A0A0R2FDD3_9LACO</name>
<dbReference type="EMBL" id="JQAR01000043">
    <property type="protein sequence ID" value="KRN26578.1"/>
    <property type="molecule type" value="Genomic_DNA"/>
</dbReference>
<keyword evidence="1" id="KW-0812">Transmembrane</keyword>
<evidence type="ECO:0000313" key="3">
    <source>
        <dbReference type="Proteomes" id="UP000051727"/>
    </source>
</evidence>
<dbReference type="Proteomes" id="UP000051727">
    <property type="component" value="Unassembled WGS sequence"/>
</dbReference>
<keyword evidence="1" id="KW-0472">Membrane</keyword>
<dbReference type="PATRIC" id="fig|1618.3.peg.1847"/>
<dbReference type="AlphaFoldDB" id="A0A0R2FDD3"/>
<accession>A0A0R2FDD3</accession>
<evidence type="ECO:0000256" key="1">
    <source>
        <dbReference type="SAM" id="Phobius"/>
    </source>
</evidence>
<evidence type="ECO:0000313" key="2">
    <source>
        <dbReference type="EMBL" id="KRN26578.1"/>
    </source>
</evidence>
<sequence length="50" mass="5463">MLTILMPFAVVWTLNELSSAFIFYGMAAIIVLGALIVGIFGPEIKQHPVE</sequence>